<dbReference type="GO" id="GO:0008933">
    <property type="term" value="F:peptidoglycan lytic transglycosylase activity"/>
    <property type="evidence" value="ECO:0007669"/>
    <property type="project" value="TreeGrafter"/>
</dbReference>
<dbReference type="InterPro" id="IPR031304">
    <property type="entry name" value="SLT_2"/>
</dbReference>
<dbReference type="Gene3D" id="1.10.8.350">
    <property type="entry name" value="Bacterial muramidase"/>
    <property type="match status" value="1"/>
</dbReference>
<dbReference type="Proteomes" id="UP000484255">
    <property type="component" value="Unassembled WGS sequence"/>
</dbReference>
<dbReference type="EMBL" id="JAAGOH010000009">
    <property type="protein sequence ID" value="NDY91396.1"/>
    <property type="molecule type" value="Genomic_DNA"/>
</dbReference>
<dbReference type="InterPro" id="IPR043426">
    <property type="entry name" value="MltB-like"/>
</dbReference>
<name>A0A7C9PGM0_9BURK</name>
<dbReference type="PANTHER" id="PTHR30163:SF9">
    <property type="entry name" value="MEMBRANE-BOUND LYTIC MUREIN TRANSGLYCOSYLASE B"/>
    <property type="match status" value="1"/>
</dbReference>
<gene>
    <name evidence="4" type="primary">mltB</name>
    <name evidence="4" type="ORF">G3A44_09355</name>
</gene>
<dbReference type="CDD" id="cd13399">
    <property type="entry name" value="Slt35-like"/>
    <property type="match status" value="1"/>
</dbReference>
<dbReference type="SUPFAM" id="SSF53955">
    <property type="entry name" value="Lysozyme-like"/>
    <property type="match status" value="1"/>
</dbReference>
<sequence length="431" mass="46317">MPVCPFPLTTTPVAPPPADAFRGPRPQAVACLLTRLLLALALGLGTGATASATEAPATKKTAQSSKSAKGGAQGSTKKTAKAGAKAPGKSAAKRINAAPRALAGLPAPTVSALPYDLRPEAREWALLTSEKLNLPLPWVMEQLARARPTARVAQLVMPGPPGVAKNWAAYRQRFIEPRRLQAGLQFWAQHASWLTEAEARWGVPPEVVVAVIGVETFYGRHMGDFRVLDALATLAFDFPKGRSDRTPFYRSELEAFLVWCWREQREPVALRGSYAGAMGLPQFMPSNLRSLAVDLDGDGHVDLMQSPADAIGSVAHYLASFGWQRGVPTHFRVSPPEEPMRLAALLAPDIRPSFSAADMSAQGAGLEEAATTHAGPLALVQLLNGEERPSYVAGTQNFWAITRYNWSAYYAMAVIDLAGELRQLRLAGAAR</sequence>
<evidence type="ECO:0000259" key="3">
    <source>
        <dbReference type="Pfam" id="PF13406"/>
    </source>
</evidence>
<reference evidence="4 5" key="1">
    <citation type="submission" date="2020-02" db="EMBL/GenBank/DDBJ databases">
        <title>Ideonella bacterium strain TBM-1.</title>
        <authorList>
            <person name="Chen W.-M."/>
        </authorList>
    </citation>
    <scope>NUCLEOTIDE SEQUENCE [LARGE SCALE GENOMIC DNA]</scope>
    <source>
        <strain evidence="4 5">TBM-1</strain>
    </source>
</reference>
<dbReference type="AlphaFoldDB" id="A0A7C9PGM0"/>
<protein>
    <submittedName>
        <fullName evidence="4">Lytic murein transglycosylase B</fullName>
    </submittedName>
</protein>
<keyword evidence="5" id="KW-1185">Reference proteome</keyword>
<feature type="compositionally biased region" description="Low complexity" evidence="2">
    <location>
        <begin position="49"/>
        <end position="90"/>
    </location>
</feature>
<organism evidence="4 5">
    <name type="scientific">Ideonella livida</name>
    <dbReference type="NCBI Taxonomy" id="2707176"/>
    <lineage>
        <taxon>Bacteria</taxon>
        <taxon>Pseudomonadati</taxon>
        <taxon>Pseudomonadota</taxon>
        <taxon>Betaproteobacteria</taxon>
        <taxon>Burkholderiales</taxon>
        <taxon>Sphaerotilaceae</taxon>
        <taxon>Ideonella</taxon>
    </lineage>
</organism>
<evidence type="ECO:0000256" key="1">
    <source>
        <dbReference type="PIRSR" id="PIRSR611757-1"/>
    </source>
</evidence>
<evidence type="ECO:0000256" key="2">
    <source>
        <dbReference type="SAM" id="MobiDB-lite"/>
    </source>
</evidence>
<accession>A0A7C9PGM0</accession>
<feature type="active site" evidence="1">
    <location>
        <position position="215"/>
    </location>
</feature>
<comment type="caution">
    <text evidence="4">The sequence shown here is derived from an EMBL/GenBank/DDBJ whole genome shotgun (WGS) entry which is preliminary data.</text>
</comment>
<dbReference type="NCBIfam" id="TIGR02282">
    <property type="entry name" value="MltB"/>
    <property type="match status" value="1"/>
</dbReference>
<feature type="region of interest" description="Disordered" evidence="2">
    <location>
        <begin position="49"/>
        <end position="93"/>
    </location>
</feature>
<dbReference type="InterPro" id="IPR023346">
    <property type="entry name" value="Lysozyme-like_dom_sf"/>
</dbReference>
<feature type="domain" description="Transglycosylase SLT" evidence="3">
    <location>
        <begin position="139"/>
        <end position="418"/>
    </location>
</feature>
<dbReference type="Pfam" id="PF13406">
    <property type="entry name" value="SLT_2"/>
    <property type="match status" value="1"/>
</dbReference>
<dbReference type="Gene3D" id="1.10.530.10">
    <property type="match status" value="1"/>
</dbReference>
<dbReference type="PANTHER" id="PTHR30163">
    <property type="entry name" value="MEMBRANE-BOUND LYTIC MUREIN TRANSGLYCOSYLASE B"/>
    <property type="match status" value="1"/>
</dbReference>
<evidence type="ECO:0000313" key="4">
    <source>
        <dbReference type="EMBL" id="NDY91396.1"/>
    </source>
</evidence>
<evidence type="ECO:0000313" key="5">
    <source>
        <dbReference type="Proteomes" id="UP000484255"/>
    </source>
</evidence>
<dbReference type="GO" id="GO:0009253">
    <property type="term" value="P:peptidoglycan catabolic process"/>
    <property type="evidence" value="ECO:0007669"/>
    <property type="project" value="TreeGrafter"/>
</dbReference>
<dbReference type="InterPro" id="IPR011757">
    <property type="entry name" value="Lytic_transglycosylase_MltB"/>
</dbReference>
<proteinExistence type="predicted"/>